<reference evidence="3" key="1">
    <citation type="submission" date="2021-01" db="EMBL/GenBank/DDBJ databases">
        <authorList>
            <person name="Kaushik A."/>
        </authorList>
    </citation>
    <scope>NUCLEOTIDE SEQUENCE</scope>
    <source>
        <strain evidence="3">AG1-1B</strain>
    </source>
</reference>
<evidence type="ECO:0000313" key="4">
    <source>
        <dbReference type="Proteomes" id="UP000663826"/>
    </source>
</evidence>
<comment type="similarity">
    <text evidence="1">Belongs to the costars family.</text>
</comment>
<evidence type="ECO:0000256" key="1">
    <source>
        <dbReference type="ARBA" id="ARBA00006126"/>
    </source>
</evidence>
<accession>A0A8H3GFD7</accession>
<dbReference type="InterPro" id="IPR044302">
    <property type="entry name" value="Costars"/>
</dbReference>
<gene>
    <name evidence="3" type="ORF">RDB_LOCUS75641</name>
</gene>
<dbReference type="AlphaFoldDB" id="A0A8H3GFD7"/>
<dbReference type="GO" id="GO:0032970">
    <property type="term" value="P:regulation of actin filament-based process"/>
    <property type="evidence" value="ECO:0007669"/>
    <property type="project" value="TreeGrafter"/>
</dbReference>
<dbReference type="PANTHER" id="PTHR46334">
    <property type="entry name" value="COSTARS FAMILY PROTEIN ABRACL"/>
    <property type="match status" value="1"/>
</dbReference>
<comment type="caution">
    <text evidence="3">The sequence shown here is derived from an EMBL/GenBank/DDBJ whole genome shotgun (WGS) entry which is preliminary data.</text>
</comment>
<dbReference type="Pfam" id="PF14705">
    <property type="entry name" value="Costars"/>
    <property type="match status" value="1"/>
</dbReference>
<evidence type="ECO:0000313" key="3">
    <source>
        <dbReference type="EMBL" id="CAE6447335.1"/>
    </source>
</evidence>
<organism evidence="3 4">
    <name type="scientific">Rhizoctonia solani</name>
    <dbReference type="NCBI Taxonomy" id="456999"/>
    <lineage>
        <taxon>Eukaryota</taxon>
        <taxon>Fungi</taxon>
        <taxon>Dikarya</taxon>
        <taxon>Basidiomycota</taxon>
        <taxon>Agaricomycotina</taxon>
        <taxon>Agaricomycetes</taxon>
        <taxon>Cantharellales</taxon>
        <taxon>Ceratobasidiaceae</taxon>
        <taxon>Rhizoctonia</taxon>
    </lineage>
</organism>
<dbReference type="PANTHER" id="PTHR46334:SF1">
    <property type="entry name" value="COSTARS FAMILY PROTEIN ABRACL"/>
    <property type="match status" value="1"/>
</dbReference>
<dbReference type="FunFam" id="1.10.10.1540:FF:000002">
    <property type="entry name" value="costars family protein ABRACL"/>
    <property type="match status" value="1"/>
</dbReference>
<proteinExistence type="inferred from homology"/>
<dbReference type="InterPro" id="IPR038095">
    <property type="entry name" value="Costars_sf"/>
</dbReference>
<sequence>MPGIDKEVELLKREIKRLGTKPADGQPGIAVVKFGKLVRDEKASNIFEALNGTLRAAKRKGIVTFEGQMLLQGAHDDIDVVLLQDE</sequence>
<protein>
    <recommendedName>
        <fullName evidence="2">Costars domain-containing protein</fullName>
    </recommendedName>
</protein>
<dbReference type="Proteomes" id="UP000663826">
    <property type="component" value="Unassembled WGS sequence"/>
</dbReference>
<dbReference type="Gene3D" id="1.10.10.1540">
    <property type="entry name" value="Costar domain"/>
    <property type="match status" value="1"/>
</dbReference>
<evidence type="ECO:0000259" key="2">
    <source>
        <dbReference type="SMART" id="SM01283"/>
    </source>
</evidence>
<dbReference type="InterPro" id="IPR027817">
    <property type="entry name" value="Costars_dom"/>
</dbReference>
<name>A0A8H3GFD7_9AGAM</name>
<feature type="domain" description="Costars" evidence="2">
    <location>
        <begin position="2"/>
        <end position="83"/>
    </location>
</feature>
<dbReference type="EMBL" id="CAJMWQ010001345">
    <property type="protein sequence ID" value="CAE6447335.1"/>
    <property type="molecule type" value="Genomic_DNA"/>
</dbReference>
<dbReference type="SMART" id="SM01283">
    <property type="entry name" value="Costars"/>
    <property type="match status" value="1"/>
</dbReference>